<protein>
    <submittedName>
        <fullName evidence="1">Uncharacterized protein</fullName>
    </submittedName>
</protein>
<reference evidence="1 2" key="1">
    <citation type="submission" date="2020-02" db="EMBL/GenBank/DDBJ databases">
        <title>Draft genome sequence of two Spirosoma agri KCTC 52727 and Spirosoma terrae KCTC 52035.</title>
        <authorList>
            <person name="Rojas J."/>
            <person name="Ambika Manirajan B."/>
            <person name="Suarez C."/>
            <person name="Ratering S."/>
            <person name="Schnell S."/>
        </authorList>
    </citation>
    <scope>NUCLEOTIDE SEQUENCE [LARGE SCALE GENOMIC DNA]</scope>
    <source>
        <strain evidence="1 2">KCTC 52035</strain>
    </source>
</reference>
<dbReference type="EMBL" id="JAAFZH010000010">
    <property type="protein sequence ID" value="NDU97218.1"/>
    <property type="molecule type" value="Genomic_DNA"/>
</dbReference>
<gene>
    <name evidence="1" type="ORF">GK108_20205</name>
</gene>
<name>A0A6L9LFE0_9BACT</name>
<accession>A0A6L9LFE0</accession>
<dbReference type="RefSeq" id="WP_163952447.1">
    <property type="nucleotide sequence ID" value="NZ_JAAFZH010000010.1"/>
</dbReference>
<dbReference type="Proteomes" id="UP000474175">
    <property type="component" value="Unassembled WGS sequence"/>
</dbReference>
<evidence type="ECO:0000313" key="1">
    <source>
        <dbReference type="EMBL" id="NDU97218.1"/>
    </source>
</evidence>
<sequence>MSTKSPTTLFMAMTAVQASTKEIANLSLSLDEVYDKLKASLFANSLLATCSVQDTIQSGEQLQLGAEWTFRFGNGDAIVSRAVVVLPCLKLSNDLLLKAQKLSILQVFFLTINPVDEVNKHLESNGQKPLVTADQLQTKTPQDFADASHKRKAWVDAVPMLNPKKPDDWTAHAVKLKDLPGQDEDSQKELFREMKRIAHEKGLAFHPDTKKFYPAHAKASA</sequence>
<proteinExistence type="predicted"/>
<dbReference type="AlphaFoldDB" id="A0A6L9LFE0"/>
<keyword evidence="2" id="KW-1185">Reference proteome</keyword>
<comment type="caution">
    <text evidence="1">The sequence shown here is derived from an EMBL/GenBank/DDBJ whole genome shotgun (WGS) entry which is preliminary data.</text>
</comment>
<evidence type="ECO:0000313" key="2">
    <source>
        <dbReference type="Proteomes" id="UP000474175"/>
    </source>
</evidence>
<organism evidence="1 2">
    <name type="scientific">Spirosoma terrae</name>
    <dbReference type="NCBI Taxonomy" id="1968276"/>
    <lineage>
        <taxon>Bacteria</taxon>
        <taxon>Pseudomonadati</taxon>
        <taxon>Bacteroidota</taxon>
        <taxon>Cytophagia</taxon>
        <taxon>Cytophagales</taxon>
        <taxon>Cytophagaceae</taxon>
        <taxon>Spirosoma</taxon>
    </lineage>
</organism>